<dbReference type="PANTHER" id="PTHR43399">
    <property type="entry name" value="SUBTILISIN-RELATED"/>
    <property type="match status" value="1"/>
</dbReference>
<evidence type="ECO:0000256" key="7">
    <source>
        <dbReference type="PROSITE-ProRule" id="PRU01240"/>
    </source>
</evidence>
<evidence type="ECO:0000259" key="9">
    <source>
        <dbReference type="Pfam" id="PF00082"/>
    </source>
</evidence>
<evidence type="ECO:0000256" key="3">
    <source>
        <dbReference type="ARBA" id="ARBA00022801"/>
    </source>
</evidence>
<dbReference type="PANTHER" id="PTHR43399:SF4">
    <property type="entry name" value="CELL WALL-ASSOCIATED PROTEASE"/>
    <property type="match status" value="1"/>
</dbReference>
<dbReference type="PROSITE" id="PS51892">
    <property type="entry name" value="SUBTILASE"/>
    <property type="match status" value="1"/>
</dbReference>
<evidence type="ECO:0000256" key="4">
    <source>
        <dbReference type="ARBA" id="ARBA00022825"/>
    </source>
</evidence>
<dbReference type="Proteomes" id="UP001209570">
    <property type="component" value="Unassembled WGS sequence"/>
</dbReference>
<name>A0AAD5Q0L6_PYTIN</name>
<sequence length="249" mass="26261">MTCPTDPYGNNRDCTKAPRVINNSWTHPASSLGKSIAAWRDASIIPVFAAGNNVPGCSTAMHPGHLDNVIAVGATDSNDGLWSGSNKGPSPTGRVKPDLSAPGDGIRSVGIKSDSDYNILTGTSMATPHVTGTIALMLSAHPEYKYDQVLAKLRESAVTESLQPSGDECGGTPDTVFPNNQFGSGRLDAAKAMRLAAMDDKANPCALLSLRDCVRDTKCLWDQTKGANGQCQLHPRVTNDDDSGRPVLN</sequence>
<keyword evidence="3" id="KW-0378">Hydrolase</keyword>
<dbReference type="InterPro" id="IPR036852">
    <property type="entry name" value="Peptidase_S8/S53_dom_sf"/>
</dbReference>
<comment type="catalytic activity">
    <reaction evidence="5">
        <text>Hydrolysis of proteins with broad specificity for peptide bonds, and a preference for a large uncharged residue in P1. Hydrolyzes peptide amides.</text>
        <dbReference type="EC" id="3.4.21.62"/>
    </reaction>
</comment>
<evidence type="ECO:0000256" key="2">
    <source>
        <dbReference type="ARBA" id="ARBA00022670"/>
    </source>
</evidence>
<evidence type="ECO:0000256" key="6">
    <source>
        <dbReference type="ARBA" id="ARBA00023619"/>
    </source>
</evidence>
<feature type="region of interest" description="Disordered" evidence="8">
    <location>
        <begin position="80"/>
        <end position="107"/>
    </location>
</feature>
<comment type="similarity">
    <text evidence="1 7">Belongs to the peptidase S8 family.</text>
</comment>
<dbReference type="InterPro" id="IPR000209">
    <property type="entry name" value="Peptidase_S8/S53_dom"/>
</dbReference>
<dbReference type="AlphaFoldDB" id="A0AAD5Q0L6"/>
<comment type="caution">
    <text evidence="7">Lacks conserved residue(s) required for the propagation of feature annotation.</text>
</comment>
<dbReference type="SUPFAM" id="SSF52743">
    <property type="entry name" value="Subtilisin-like"/>
    <property type="match status" value="1"/>
</dbReference>
<feature type="domain" description="Peptidase S8/S53" evidence="9">
    <location>
        <begin position="16"/>
        <end position="163"/>
    </location>
</feature>
<feature type="region of interest" description="Disordered" evidence="8">
    <location>
        <begin position="230"/>
        <end position="249"/>
    </location>
</feature>
<evidence type="ECO:0000256" key="8">
    <source>
        <dbReference type="SAM" id="MobiDB-lite"/>
    </source>
</evidence>
<evidence type="ECO:0000313" key="10">
    <source>
        <dbReference type="EMBL" id="KAJ0390172.1"/>
    </source>
</evidence>
<dbReference type="EC" id="3.4.21.62" evidence="6"/>
<accession>A0AAD5Q0L6</accession>
<gene>
    <name evidence="10" type="ORF">P43SY_010413</name>
</gene>
<dbReference type="Pfam" id="PF00082">
    <property type="entry name" value="Peptidase_S8"/>
    <property type="match status" value="1"/>
</dbReference>
<dbReference type="PROSITE" id="PS00138">
    <property type="entry name" value="SUBTILASE_SER"/>
    <property type="match status" value="1"/>
</dbReference>
<reference evidence="10" key="1">
    <citation type="submission" date="2021-12" db="EMBL/GenBank/DDBJ databases">
        <title>Prjna785345.</title>
        <authorList>
            <person name="Rujirawat T."/>
            <person name="Krajaejun T."/>
        </authorList>
    </citation>
    <scope>NUCLEOTIDE SEQUENCE</scope>
    <source>
        <strain evidence="10">Pi057C3</strain>
    </source>
</reference>
<dbReference type="GO" id="GO:0006508">
    <property type="term" value="P:proteolysis"/>
    <property type="evidence" value="ECO:0007669"/>
    <property type="project" value="UniProtKB-KW"/>
</dbReference>
<dbReference type="EMBL" id="JAKCXM010002509">
    <property type="protein sequence ID" value="KAJ0390172.1"/>
    <property type="molecule type" value="Genomic_DNA"/>
</dbReference>
<keyword evidence="11" id="KW-1185">Reference proteome</keyword>
<comment type="caution">
    <text evidence="10">The sequence shown here is derived from an EMBL/GenBank/DDBJ whole genome shotgun (WGS) entry which is preliminary data.</text>
</comment>
<feature type="compositionally biased region" description="Basic and acidic residues" evidence="8">
    <location>
        <begin position="237"/>
        <end position="249"/>
    </location>
</feature>
<dbReference type="InterPro" id="IPR051048">
    <property type="entry name" value="Peptidase_S8/S53_subtilisin"/>
</dbReference>
<evidence type="ECO:0000313" key="11">
    <source>
        <dbReference type="Proteomes" id="UP001209570"/>
    </source>
</evidence>
<keyword evidence="4" id="KW-0720">Serine protease</keyword>
<keyword evidence="2" id="KW-0645">Protease</keyword>
<dbReference type="Gene3D" id="3.40.50.200">
    <property type="entry name" value="Peptidase S8/S53 domain"/>
    <property type="match status" value="1"/>
</dbReference>
<protein>
    <recommendedName>
        <fullName evidence="6">subtilisin</fullName>
        <ecNumber evidence="6">3.4.21.62</ecNumber>
    </recommendedName>
</protein>
<organism evidence="10 11">
    <name type="scientific">Pythium insidiosum</name>
    <name type="common">Pythiosis disease agent</name>
    <dbReference type="NCBI Taxonomy" id="114742"/>
    <lineage>
        <taxon>Eukaryota</taxon>
        <taxon>Sar</taxon>
        <taxon>Stramenopiles</taxon>
        <taxon>Oomycota</taxon>
        <taxon>Peronosporomycetes</taxon>
        <taxon>Pythiales</taxon>
        <taxon>Pythiaceae</taxon>
        <taxon>Pythium</taxon>
    </lineage>
</organism>
<dbReference type="InterPro" id="IPR023828">
    <property type="entry name" value="Peptidase_S8_Ser-AS"/>
</dbReference>
<evidence type="ECO:0000256" key="5">
    <source>
        <dbReference type="ARBA" id="ARBA00023529"/>
    </source>
</evidence>
<dbReference type="GO" id="GO:0004252">
    <property type="term" value="F:serine-type endopeptidase activity"/>
    <property type="evidence" value="ECO:0007669"/>
    <property type="project" value="UniProtKB-EC"/>
</dbReference>
<feature type="compositionally biased region" description="Polar residues" evidence="8">
    <location>
        <begin position="80"/>
        <end position="89"/>
    </location>
</feature>
<evidence type="ECO:0000256" key="1">
    <source>
        <dbReference type="ARBA" id="ARBA00011073"/>
    </source>
</evidence>
<proteinExistence type="inferred from homology"/>